<feature type="domain" description="ATP-grasp" evidence="3">
    <location>
        <begin position="143"/>
        <end position="351"/>
    </location>
</feature>
<dbReference type="OrthoDB" id="5946236at2759"/>
<feature type="region of interest" description="Disordered" evidence="2">
    <location>
        <begin position="1"/>
        <end position="22"/>
    </location>
</feature>
<dbReference type="InterPro" id="IPR011761">
    <property type="entry name" value="ATP-grasp"/>
</dbReference>
<keyword evidence="1" id="KW-0067">ATP-binding</keyword>
<dbReference type="AlphaFoldDB" id="A0A2B4S567"/>
<dbReference type="Proteomes" id="UP000225706">
    <property type="component" value="Unassembled WGS sequence"/>
</dbReference>
<evidence type="ECO:0000313" key="4">
    <source>
        <dbReference type="EMBL" id="PFX24536.1"/>
    </source>
</evidence>
<dbReference type="SUPFAM" id="SSF56059">
    <property type="entry name" value="Glutathione synthetase ATP-binding domain-like"/>
    <property type="match status" value="1"/>
</dbReference>
<dbReference type="PANTHER" id="PTHR37018">
    <property type="entry name" value="CULTURE SPECIFIC PROTEIN, PUTATIVE (AFU_ORTHOLOGUE AFUA_2G00130)-RELATED"/>
    <property type="match status" value="1"/>
</dbReference>
<gene>
    <name evidence="4" type="ORF">AWC38_SpisGene10860</name>
</gene>
<proteinExistence type="predicted"/>
<organism evidence="4 5">
    <name type="scientific">Stylophora pistillata</name>
    <name type="common">Smooth cauliflower coral</name>
    <dbReference type="NCBI Taxonomy" id="50429"/>
    <lineage>
        <taxon>Eukaryota</taxon>
        <taxon>Metazoa</taxon>
        <taxon>Cnidaria</taxon>
        <taxon>Anthozoa</taxon>
        <taxon>Hexacorallia</taxon>
        <taxon>Scleractinia</taxon>
        <taxon>Astrocoeniina</taxon>
        <taxon>Pocilloporidae</taxon>
        <taxon>Stylophora</taxon>
    </lineage>
</organism>
<dbReference type="GO" id="GO:0046872">
    <property type="term" value="F:metal ion binding"/>
    <property type="evidence" value="ECO:0007669"/>
    <property type="project" value="InterPro"/>
</dbReference>
<sequence>MYEVTQDRHFVSPRPHHSPKMNALTNDNVVTLGSLLAQDLPQAYILPERPSTFNHKASFVNSRSYLIHDYSTDMTADHRYLKAMRACAVAGNDLPILLTCAVHPLITEHWSKWLPFLPRPDIRIFENEDTEKRPLVVNFPFENFPAEKHAVDPDIHYILSSKTRIPEMGAPCPRYMSRDNYTVPCMIKTTQGVGGRGVFLARSHDQALEAFLELKNNFHCYEPVITEAVENVTDFLNVQLYLFQNGDFHWLGVRRKMKEKSSCQHDLVPDVDWNEQEDQKNLVWDVVKPVMAYLNKHGYFGFTGVEILINNRGKFLIDVNLKTSDSTYLLLLAPHFAANLNFPVSIVAEILPTSIEALLEQIDKLNCEDEGRAILLSGDVTSLSKPIKSCIVVFAKDQHTVFLLHRRLLRSCASLICNGAGDHDGDRISNTRVLLK</sequence>
<evidence type="ECO:0000313" key="5">
    <source>
        <dbReference type="Proteomes" id="UP000225706"/>
    </source>
</evidence>
<dbReference type="PANTHER" id="PTHR37018:SF1">
    <property type="entry name" value="CULTURE SPECIFIC PROTEIN, PUTATIVE (AFU_ORTHOLOGUE AFUA_2G00130)-RELATED"/>
    <property type="match status" value="1"/>
</dbReference>
<dbReference type="InterPro" id="IPR053269">
    <property type="entry name" value="Asp-Met_ligase"/>
</dbReference>
<evidence type="ECO:0000256" key="1">
    <source>
        <dbReference type="PROSITE-ProRule" id="PRU00409"/>
    </source>
</evidence>
<name>A0A2B4S567_STYPI</name>
<keyword evidence="1" id="KW-0547">Nucleotide-binding</keyword>
<comment type="caution">
    <text evidence="4">The sequence shown here is derived from an EMBL/GenBank/DDBJ whole genome shotgun (WGS) entry which is preliminary data.</text>
</comment>
<dbReference type="GO" id="GO:0005524">
    <property type="term" value="F:ATP binding"/>
    <property type="evidence" value="ECO:0007669"/>
    <property type="project" value="UniProtKB-UniRule"/>
</dbReference>
<evidence type="ECO:0000259" key="3">
    <source>
        <dbReference type="PROSITE" id="PS50975"/>
    </source>
</evidence>
<feature type="compositionally biased region" description="Basic and acidic residues" evidence="2">
    <location>
        <begin position="1"/>
        <end position="10"/>
    </location>
</feature>
<dbReference type="PROSITE" id="PS50975">
    <property type="entry name" value="ATP_GRASP"/>
    <property type="match status" value="1"/>
</dbReference>
<protein>
    <recommendedName>
        <fullName evidence="3">ATP-grasp domain-containing protein</fullName>
    </recommendedName>
</protein>
<keyword evidence="5" id="KW-1185">Reference proteome</keyword>
<evidence type="ECO:0000256" key="2">
    <source>
        <dbReference type="SAM" id="MobiDB-lite"/>
    </source>
</evidence>
<reference evidence="5" key="1">
    <citation type="journal article" date="2017" name="bioRxiv">
        <title>Comparative analysis of the genomes of Stylophora pistillata and Acropora digitifera provides evidence for extensive differences between species of corals.</title>
        <authorList>
            <person name="Voolstra C.R."/>
            <person name="Li Y."/>
            <person name="Liew Y.J."/>
            <person name="Baumgarten S."/>
            <person name="Zoccola D."/>
            <person name="Flot J.-F."/>
            <person name="Tambutte S."/>
            <person name="Allemand D."/>
            <person name="Aranda M."/>
        </authorList>
    </citation>
    <scope>NUCLEOTIDE SEQUENCE [LARGE SCALE GENOMIC DNA]</scope>
</reference>
<accession>A0A2B4S567</accession>
<dbReference type="STRING" id="50429.A0A2B4S567"/>
<dbReference type="EMBL" id="LSMT01000174">
    <property type="protein sequence ID" value="PFX24536.1"/>
    <property type="molecule type" value="Genomic_DNA"/>
</dbReference>